<feature type="transmembrane region" description="Helical" evidence="7">
    <location>
        <begin position="204"/>
        <end position="225"/>
    </location>
</feature>
<name>E4LA16_9FIRM</name>
<dbReference type="eggNOG" id="COG2814">
    <property type="taxonomic scope" value="Bacteria"/>
</dbReference>
<accession>E4LA16</accession>
<dbReference type="InterPro" id="IPR020846">
    <property type="entry name" value="MFS_dom"/>
</dbReference>
<comment type="caution">
    <text evidence="9">The sequence shown here is derived from an EMBL/GenBank/DDBJ whole genome shotgun (WGS) entry which is preliminary data.</text>
</comment>
<dbReference type="EMBL" id="AENT01000026">
    <property type="protein sequence ID" value="EFR42363.1"/>
    <property type="molecule type" value="Genomic_DNA"/>
</dbReference>
<evidence type="ECO:0000313" key="10">
    <source>
        <dbReference type="Proteomes" id="UP000004594"/>
    </source>
</evidence>
<keyword evidence="6 7" id="KW-0472">Membrane</keyword>
<evidence type="ECO:0000256" key="1">
    <source>
        <dbReference type="ARBA" id="ARBA00004651"/>
    </source>
</evidence>
<evidence type="ECO:0000259" key="8">
    <source>
        <dbReference type="PROSITE" id="PS50850"/>
    </source>
</evidence>
<dbReference type="PANTHER" id="PTHR43124">
    <property type="entry name" value="PURINE EFFLUX PUMP PBUE"/>
    <property type="match status" value="1"/>
</dbReference>
<protein>
    <submittedName>
        <fullName evidence="9">Transporter, major facilitator family protein</fullName>
    </submittedName>
</protein>
<dbReference type="InterPro" id="IPR036259">
    <property type="entry name" value="MFS_trans_sf"/>
</dbReference>
<dbReference type="GO" id="GO:0022857">
    <property type="term" value="F:transmembrane transporter activity"/>
    <property type="evidence" value="ECO:0007669"/>
    <property type="project" value="InterPro"/>
</dbReference>
<organism evidence="9 10">
    <name type="scientific">Dialister micraerophilus UPII 345-E</name>
    <dbReference type="NCBI Taxonomy" id="910314"/>
    <lineage>
        <taxon>Bacteria</taxon>
        <taxon>Bacillati</taxon>
        <taxon>Bacillota</taxon>
        <taxon>Negativicutes</taxon>
        <taxon>Veillonellales</taxon>
        <taxon>Veillonellaceae</taxon>
        <taxon>Dialister</taxon>
    </lineage>
</organism>
<dbReference type="InterPro" id="IPR050189">
    <property type="entry name" value="MFS_Efflux_Transporters"/>
</dbReference>
<dbReference type="Pfam" id="PF07690">
    <property type="entry name" value="MFS_1"/>
    <property type="match status" value="1"/>
</dbReference>
<feature type="transmembrane region" description="Helical" evidence="7">
    <location>
        <begin position="137"/>
        <end position="157"/>
    </location>
</feature>
<keyword evidence="2" id="KW-0813">Transport</keyword>
<dbReference type="RefSeq" id="WP_007555037.1">
    <property type="nucleotide sequence ID" value="NZ_AENT01000026.1"/>
</dbReference>
<keyword evidence="5 7" id="KW-1133">Transmembrane helix</keyword>
<proteinExistence type="predicted"/>
<feature type="transmembrane region" description="Helical" evidence="7">
    <location>
        <begin position="245"/>
        <end position="265"/>
    </location>
</feature>
<keyword evidence="4 7" id="KW-0812">Transmembrane</keyword>
<comment type="subcellular location">
    <subcellularLocation>
        <location evidence="1">Cell membrane</location>
        <topology evidence="1">Multi-pass membrane protein</topology>
    </subcellularLocation>
</comment>
<dbReference type="PANTHER" id="PTHR43124:SF3">
    <property type="entry name" value="CHLORAMPHENICOL EFFLUX PUMP RV0191"/>
    <property type="match status" value="1"/>
</dbReference>
<dbReference type="GO" id="GO:0005886">
    <property type="term" value="C:plasma membrane"/>
    <property type="evidence" value="ECO:0007669"/>
    <property type="project" value="UniProtKB-SubCell"/>
</dbReference>
<dbReference type="OrthoDB" id="2810795at2"/>
<gene>
    <name evidence="9" type="ORF">HMPREF9220_0529</name>
</gene>
<feature type="transmembrane region" description="Helical" evidence="7">
    <location>
        <begin position="79"/>
        <end position="98"/>
    </location>
</feature>
<feature type="transmembrane region" description="Helical" evidence="7">
    <location>
        <begin position="356"/>
        <end position="377"/>
    </location>
</feature>
<evidence type="ECO:0000256" key="2">
    <source>
        <dbReference type="ARBA" id="ARBA00022448"/>
    </source>
</evidence>
<dbReference type="PROSITE" id="PS50850">
    <property type="entry name" value="MFS"/>
    <property type="match status" value="1"/>
</dbReference>
<keyword evidence="3" id="KW-1003">Cell membrane</keyword>
<feature type="transmembrane region" description="Helical" evidence="7">
    <location>
        <begin position="163"/>
        <end position="183"/>
    </location>
</feature>
<evidence type="ECO:0000256" key="5">
    <source>
        <dbReference type="ARBA" id="ARBA00022989"/>
    </source>
</evidence>
<sequence>MNELRNTKKNLPLLILMASITLMAILCELMPSGVLPQMGKMYGISDSKAGILVGIYAVSSAIFGIYLVSATISWSRKKLLFLLLTGFSISNIIVSLATSFETAIVGRLLGGICAGTLWPMITAYGMQLVDIDDQGKAVTIIMSGITVGMSVGIPFMTWVGNYFGYRVSFFILGISLFIIAVFCHMKLPEMSGEKLSKRNSPFTMLKNSGIIVVIVLTFLGVGSNYGLYTFITNLVSNRSYPDIEIAQMFFGIGSVISVFLTMKFIDKYLSTLMISVYLLGAGTMALFYLCHEIVCIHLAFVLWGITFGSLSSVYQTATARQVKEGVAVANSIQSTSFNFAIMAGSSGAGYLLDNHGIMSIVIAAFGVFAIGLVISLLSQKKFKSV</sequence>
<feature type="transmembrane region" description="Helical" evidence="7">
    <location>
        <begin position="51"/>
        <end position="72"/>
    </location>
</feature>
<dbReference type="InterPro" id="IPR011701">
    <property type="entry name" value="MFS"/>
</dbReference>
<dbReference type="Proteomes" id="UP000004594">
    <property type="component" value="Unassembled WGS sequence"/>
</dbReference>
<evidence type="ECO:0000256" key="7">
    <source>
        <dbReference type="SAM" id="Phobius"/>
    </source>
</evidence>
<feature type="transmembrane region" description="Helical" evidence="7">
    <location>
        <begin position="12"/>
        <end position="31"/>
    </location>
</feature>
<evidence type="ECO:0000256" key="6">
    <source>
        <dbReference type="ARBA" id="ARBA00023136"/>
    </source>
</evidence>
<dbReference type="SUPFAM" id="SSF103473">
    <property type="entry name" value="MFS general substrate transporter"/>
    <property type="match status" value="1"/>
</dbReference>
<evidence type="ECO:0000256" key="3">
    <source>
        <dbReference type="ARBA" id="ARBA00022475"/>
    </source>
</evidence>
<reference evidence="9 10" key="1">
    <citation type="submission" date="2010-11" db="EMBL/GenBank/DDBJ databases">
        <authorList>
            <person name="Durkin A.S."/>
            <person name="Madupu R."/>
            <person name="Torralba M."/>
            <person name="Gillis M."/>
            <person name="Methe B."/>
            <person name="Sutton G."/>
            <person name="Nelson K.E."/>
        </authorList>
    </citation>
    <scope>NUCLEOTIDE SEQUENCE [LARGE SCALE GENOMIC DNA]</scope>
    <source>
        <strain evidence="9 10">UPII 345-E</strain>
    </source>
</reference>
<dbReference type="Gene3D" id="1.20.1250.20">
    <property type="entry name" value="MFS general substrate transporter like domains"/>
    <property type="match status" value="1"/>
</dbReference>
<feature type="transmembrane region" description="Helical" evidence="7">
    <location>
        <begin position="104"/>
        <end position="125"/>
    </location>
</feature>
<dbReference type="CDD" id="cd17324">
    <property type="entry name" value="MFS_NepI_like"/>
    <property type="match status" value="1"/>
</dbReference>
<evidence type="ECO:0000256" key="4">
    <source>
        <dbReference type="ARBA" id="ARBA00022692"/>
    </source>
</evidence>
<dbReference type="AlphaFoldDB" id="E4LA16"/>
<feature type="transmembrane region" description="Helical" evidence="7">
    <location>
        <begin position="277"/>
        <end position="305"/>
    </location>
</feature>
<feature type="domain" description="Major facilitator superfamily (MFS) profile" evidence="8">
    <location>
        <begin position="12"/>
        <end position="381"/>
    </location>
</feature>
<evidence type="ECO:0000313" key="9">
    <source>
        <dbReference type="EMBL" id="EFR42363.1"/>
    </source>
</evidence>